<proteinExistence type="predicted"/>
<name>A0AAE1E294_9GAST</name>
<accession>A0AAE1E294</accession>
<organism evidence="1 2">
    <name type="scientific">Elysia crispata</name>
    <name type="common">lettuce slug</name>
    <dbReference type="NCBI Taxonomy" id="231223"/>
    <lineage>
        <taxon>Eukaryota</taxon>
        <taxon>Metazoa</taxon>
        <taxon>Spiralia</taxon>
        <taxon>Lophotrochozoa</taxon>
        <taxon>Mollusca</taxon>
        <taxon>Gastropoda</taxon>
        <taxon>Heterobranchia</taxon>
        <taxon>Euthyneura</taxon>
        <taxon>Panpulmonata</taxon>
        <taxon>Sacoglossa</taxon>
        <taxon>Placobranchoidea</taxon>
        <taxon>Plakobranchidae</taxon>
        <taxon>Elysia</taxon>
    </lineage>
</organism>
<comment type="caution">
    <text evidence="1">The sequence shown here is derived from an EMBL/GenBank/DDBJ whole genome shotgun (WGS) entry which is preliminary data.</text>
</comment>
<gene>
    <name evidence="1" type="ORF">RRG08_058008</name>
</gene>
<evidence type="ECO:0000313" key="1">
    <source>
        <dbReference type="EMBL" id="KAK3791626.1"/>
    </source>
</evidence>
<protein>
    <submittedName>
        <fullName evidence="1">Uncharacterized protein</fullName>
    </submittedName>
</protein>
<evidence type="ECO:0000313" key="2">
    <source>
        <dbReference type="Proteomes" id="UP001283361"/>
    </source>
</evidence>
<dbReference type="EMBL" id="JAWDGP010001464">
    <property type="protein sequence ID" value="KAK3791626.1"/>
    <property type="molecule type" value="Genomic_DNA"/>
</dbReference>
<keyword evidence="2" id="KW-1185">Reference proteome</keyword>
<dbReference type="AlphaFoldDB" id="A0AAE1E294"/>
<dbReference type="Proteomes" id="UP001283361">
    <property type="component" value="Unassembled WGS sequence"/>
</dbReference>
<reference evidence="1" key="1">
    <citation type="journal article" date="2023" name="G3 (Bethesda)">
        <title>A reference genome for the long-term kleptoplast-retaining sea slug Elysia crispata morphotype clarki.</title>
        <authorList>
            <person name="Eastman K.E."/>
            <person name="Pendleton A.L."/>
            <person name="Shaikh M.A."/>
            <person name="Suttiyut T."/>
            <person name="Ogas R."/>
            <person name="Tomko P."/>
            <person name="Gavelis G."/>
            <person name="Widhalm J.R."/>
            <person name="Wisecaver J.H."/>
        </authorList>
    </citation>
    <scope>NUCLEOTIDE SEQUENCE</scope>
    <source>
        <strain evidence="1">ECLA1</strain>
    </source>
</reference>
<sequence>MKDSCVTSDKPKNESECYNAVGSLYTNNTPKALFAITSPPQRIKYQMIKIFLTSPYGLTEEERATSLLNRREIAVCKSSELMDNILALTGEHKPRLFKVKQLFIQVTRPLSGFSSEFDSLIQLRFSPRI</sequence>